<organism evidence="2 3">
    <name type="scientific">Geodermatophilus amargosae</name>
    <dbReference type="NCBI Taxonomy" id="1296565"/>
    <lineage>
        <taxon>Bacteria</taxon>
        <taxon>Bacillati</taxon>
        <taxon>Actinomycetota</taxon>
        <taxon>Actinomycetes</taxon>
        <taxon>Geodermatophilales</taxon>
        <taxon>Geodermatophilaceae</taxon>
        <taxon>Geodermatophilus</taxon>
    </lineage>
</organism>
<reference evidence="3" key="1">
    <citation type="submission" date="2016-10" db="EMBL/GenBank/DDBJ databases">
        <authorList>
            <person name="Varghese N."/>
            <person name="Submissions S."/>
        </authorList>
    </citation>
    <scope>NUCLEOTIDE SEQUENCE [LARGE SCALE GENOMIC DNA]</scope>
    <source>
        <strain evidence="3">DSM 46136</strain>
    </source>
</reference>
<keyword evidence="3" id="KW-1185">Reference proteome</keyword>
<dbReference type="EMBL" id="FPBA01000035">
    <property type="protein sequence ID" value="SFU07138.1"/>
    <property type="molecule type" value="Genomic_DNA"/>
</dbReference>
<evidence type="ECO:0000313" key="2">
    <source>
        <dbReference type="EMBL" id="SFU07138.1"/>
    </source>
</evidence>
<feature type="region of interest" description="Disordered" evidence="1">
    <location>
        <begin position="161"/>
        <end position="199"/>
    </location>
</feature>
<sequence length="442" mass="49567">MWKWQTDLLTLQRDVQRAITQTKAALRTDASRREELDQLRIVLRLTRRLGDAMAWLILGLDRKAIHALGYGPPVPVSPEERHGDLGMQAIAAHLSSEGWGFPILHDVTDCLRVGDITFVKAGDDRSRGFRTVEVKTRVLSQQEVNGGDEQSISLSVTVISAEPPDTALGDNRPSLESEDIPVAPQSQAARRRPDRREERQFRRMANALTRRSAEDDTVVTIPGEGPVISSRFTSDAKSHWKDLRRVIRAARRDGYASVVADGAIMYVVLYSPTGITEELIRNERMQQDLLASGLVSTPDDRGWDSIVVNQVPDMRGGRDRRYLPFYLFEVPWNVVSDLLMNRLCIIALVNPGQVMRTLEADGFDVRASTRLDLSRDSFSLFSQAEGPDGNDYQLELGGLSYCIAETVHEFKSVEYVVEHAREMLRVARKVTLPRFVTDNAAG</sequence>
<protein>
    <submittedName>
        <fullName evidence="2">Uncharacterized protein</fullName>
    </submittedName>
</protein>
<evidence type="ECO:0000256" key="1">
    <source>
        <dbReference type="SAM" id="MobiDB-lite"/>
    </source>
</evidence>
<name>A0A1I7D5Z5_9ACTN</name>
<dbReference type="AlphaFoldDB" id="A0A1I7D5Z5"/>
<dbReference type="Proteomes" id="UP000199546">
    <property type="component" value="Unassembled WGS sequence"/>
</dbReference>
<accession>A0A1I7D5Z5</accession>
<proteinExistence type="predicted"/>
<gene>
    <name evidence="2" type="ORF">SAMN05660657_05355</name>
</gene>
<evidence type="ECO:0000313" key="3">
    <source>
        <dbReference type="Proteomes" id="UP000199546"/>
    </source>
</evidence>